<dbReference type="Proteomes" id="UP000789706">
    <property type="component" value="Unassembled WGS sequence"/>
</dbReference>
<dbReference type="Gene3D" id="3.30.70.2520">
    <property type="match status" value="1"/>
</dbReference>
<keyword evidence="3" id="KW-0560">Oxidoreductase</keyword>
<dbReference type="InterPro" id="IPR007173">
    <property type="entry name" value="ALO_C"/>
</dbReference>
<evidence type="ECO:0000259" key="5">
    <source>
        <dbReference type="Pfam" id="PF01565"/>
    </source>
</evidence>
<evidence type="ECO:0000256" key="2">
    <source>
        <dbReference type="ARBA" id="ARBA00013136"/>
    </source>
</evidence>
<dbReference type="EC" id="1.1.3.37" evidence="2"/>
<feature type="domain" description="FAD linked oxidase N-terminal" evidence="5">
    <location>
        <begin position="77"/>
        <end position="217"/>
    </location>
</feature>
<protein>
    <recommendedName>
        <fullName evidence="2">D-arabinono-1,4-lactone oxidase</fullName>
        <ecNumber evidence="2">1.1.3.37</ecNumber>
    </recommendedName>
    <alternativeName>
        <fullName evidence="4">L-galactono-gamma-lactone oxidase</fullName>
    </alternativeName>
</protein>
<evidence type="ECO:0000256" key="4">
    <source>
        <dbReference type="ARBA" id="ARBA00033418"/>
    </source>
</evidence>
<gene>
    <name evidence="7" type="ORF">DEBURN_LOCUS9540</name>
</gene>
<evidence type="ECO:0000313" key="8">
    <source>
        <dbReference type="Proteomes" id="UP000789706"/>
    </source>
</evidence>
<keyword evidence="8" id="KW-1185">Reference proteome</keyword>
<dbReference type="PANTHER" id="PTHR43762">
    <property type="entry name" value="L-GULONOLACTONE OXIDASE"/>
    <property type="match status" value="1"/>
</dbReference>
<organism evidence="7 8">
    <name type="scientific">Diversispora eburnea</name>
    <dbReference type="NCBI Taxonomy" id="1213867"/>
    <lineage>
        <taxon>Eukaryota</taxon>
        <taxon>Fungi</taxon>
        <taxon>Fungi incertae sedis</taxon>
        <taxon>Mucoromycota</taxon>
        <taxon>Glomeromycotina</taxon>
        <taxon>Glomeromycetes</taxon>
        <taxon>Diversisporales</taxon>
        <taxon>Diversisporaceae</taxon>
        <taxon>Diversispora</taxon>
    </lineage>
</organism>
<dbReference type="Pfam" id="PF01565">
    <property type="entry name" value="FAD_binding_4"/>
    <property type="match status" value="1"/>
</dbReference>
<comment type="caution">
    <text evidence="7">The sequence shown here is derived from an EMBL/GenBank/DDBJ whole genome shotgun (WGS) entry which is preliminary data.</text>
</comment>
<dbReference type="PANTHER" id="PTHR43762:SF1">
    <property type="entry name" value="D-ARABINONO-1,4-LACTONE OXIDASE"/>
    <property type="match status" value="1"/>
</dbReference>
<accession>A0A9N9CH77</accession>
<feature type="domain" description="D-arabinono-1,4-lactone oxidase C-terminal" evidence="6">
    <location>
        <begin position="368"/>
        <end position="496"/>
    </location>
</feature>
<dbReference type="GO" id="GO:0003885">
    <property type="term" value="F:D-arabinono-1,4-lactone oxidase activity"/>
    <property type="evidence" value="ECO:0007669"/>
    <property type="project" value="UniProtKB-EC"/>
</dbReference>
<dbReference type="InterPro" id="IPR006094">
    <property type="entry name" value="Oxid_FAD_bind_N"/>
</dbReference>
<evidence type="ECO:0000256" key="1">
    <source>
        <dbReference type="ARBA" id="ARBA00005083"/>
    </source>
</evidence>
<dbReference type="OrthoDB" id="610608at2759"/>
<dbReference type="InterPro" id="IPR036318">
    <property type="entry name" value="FAD-bd_PCMH-like_sf"/>
</dbReference>
<reference evidence="7" key="1">
    <citation type="submission" date="2021-06" db="EMBL/GenBank/DDBJ databases">
        <authorList>
            <person name="Kallberg Y."/>
            <person name="Tangrot J."/>
            <person name="Rosling A."/>
        </authorList>
    </citation>
    <scope>NUCLEOTIDE SEQUENCE</scope>
    <source>
        <strain evidence="7">AZ414A</strain>
    </source>
</reference>
<proteinExistence type="predicted"/>
<dbReference type="GO" id="GO:0050660">
    <property type="term" value="F:flavin adenine dinucleotide binding"/>
    <property type="evidence" value="ECO:0007669"/>
    <property type="project" value="InterPro"/>
</dbReference>
<dbReference type="GO" id="GO:0016020">
    <property type="term" value="C:membrane"/>
    <property type="evidence" value="ECO:0007669"/>
    <property type="project" value="InterPro"/>
</dbReference>
<dbReference type="Pfam" id="PF04030">
    <property type="entry name" value="ALO"/>
    <property type="match status" value="1"/>
</dbReference>
<name>A0A9N9CH77_9GLOM</name>
<dbReference type="Gene3D" id="3.30.465.10">
    <property type="match status" value="1"/>
</dbReference>
<evidence type="ECO:0000313" key="7">
    <source>
        <dbReference type="EMBL" id="CAG8601452.1"/>
    </source>
</evidence>
<evidence type="ECO:0000256" key="3">
    <source>
        <dbReference type="ARBA" id="ARBA00023002"/>
    </source>
</evidence>
<dbReference type="InterPro" id="IPR010031">
    <property type="entry name" value="FAD_lactone_oxidase-like"/>
</dbReference>
<dbReference type="InterPro" id="IPR016169">
    <property type="entry name" value="FAD-bd_PCMH_sub2"/>
</dbReference>
<comment type="pathway">
    <text evidence="1">Cofactor biosynthesis; D-erythroascorbate biosynthesis; dehydro-D-arabinono-1,4-lactone from D-arabinose: step 2/2.</text>
</comment>
<sequence>MGLFDKAKEIYDGNDIYELNDKCIKDKTLNEKLEKLVSKAHQKLLSDYKGHEGPQLEIATNILGTIKFKADIEDITSFNQLIEIMKNSEKEKKQVKAVGTFSAFSAITQTSGYLLNTSQYSGVTKTDVNLLTQNVQSQAQKDNIVYYDAKCGTTLKLLIDTLKEDGRALINLSGWGNQCIASLNATSTHGSGITLQPLCGSVVSVDMVVPGGQLYRVEPTNGITDAVKFKSSNPSIILIQDDDSFNASIVNIGALGVTYSQTIATLPLYSIIEEREEVTWEHAKSILRQLPYESNPYLSSRNCELWISPYTDYVSVTKRNLATSEDEKNYPKPEIKDFYQDFIKLPLVIEISKKLNIGFGANDNYIQATDAILAKLKELREQHNLNINGPAAMRFSAASSQYLSMAYNENLNEPRAYLEMPILVYELGIDYYKHVYNPLVDVVKKFNGRCHWGQYLSPELDNEYLINAYSNKSVNSFITQLTKFDPNGLMSNELTKKFGLTPDGKIYKDSSFDFSNSNNNDDEKDLSELSAGEQIGGGGIKIFERIINNVKKETKSIWNKVKNIK</sequence>
<dbReference type="SUPFAM" id="SSF56176">
    <property type="entry name" value="FAD-binding/transporter-associated domain-like"/>
    <property type="match status" value="1"/>
</dbReference>
<dbReference type="EMBL" id="CAJVPK010001893">
    <property type="protein sequence ID" value="CAG8601452.1"/>
    <property type="molecule type" value="Genomic_DNA"/>
</dbReference>
<evidence type="ECO:0000259" key="6">
    <source>
        <dbReference type="Pfam" id="PF04030"/>
    </source>
</evidence>
<dbReference type="AlphaFoldDB" id="A0A9N9CH77"/>